<accession>A0A940WJJ0</accession>
<protein>
    <submittedName>
        <fullName evidence="5">Acetylxylan esterase</fullName>
    </submittedName>
</protein>
<dbReference type="Pfam" id="PF05448">
    <property type="entry name" value="AXE1"/>
    <property type="match status" value="1"/>
</dbReference>
<dbReference type="PANTHER" id="PTHR40111">
    <property type="entry name" value="CEPHALOSPORIN-C DEACETYLASE"/>
    <property type="match status" value="1"/>
</dbReference>
<evidence type="ECO:0000313" key="6">
    <source>
        <dbReference type="Proteomes" id="UP000674234"/>
    </source>
</evidence>
<dbReference type="PANTHER" id="PTHR40111:SF1">
    <property type="entry name" value="CEPHALOSPORIN-C DEACETYLASE"/>
    <property type="match status" value="1"/>
</dbReference>
<dbReference type="GO" id="GO:0005976">
    <property type="term" value="P:polysaccharide metabolic process"/>
    <property type="evidence" value="ECO:0007669"/>
    <property type="project" value="TreeGrafter"/>
</dbReference>
<feature type="active site" description="Nucleophile" evidence="1">
    <location>
        <position position="187"/>
    </location>
</feature>
<reference evidence="5" key="1">
    <citation type="submission" date="2021-02" db="EMBL/GenBank/DDBJ databases">
        <title>Draft genome sequence of Microbispora sp. RL4-1S isolated from rice leaves in Thailand.</title>
        <authorList>
            <person name="Muangham S."/>
            <person name="Duangmal K."/>
        </authorList>
    </citation>
    <scope>NUCLEOTIDE SEQUENCE</scope>
    <source>
        <strain evidence="5">RL4-1S</strain>
    </source>
</reference>
<dbReference type="EMBL" id="JAFCNB010000015">
    <property type="protein sequence ID" value="MBP2706879.1"/>
    <property type="molecule type" value="Genomic_DNA"/>
</dbReference>
<dbReference type="SUPFAM" id="SSF53474">
    <property type="entry name" value="alpha/beta-Hydrolases"/>
    <property type="match status" value="1"/>
</dbReference>
<evidence type="ECO:0000256" key="1">
    <source>
        <dbReference type="PIRSR" id="PIRSR639069-1"/>
    </source>
</evidence>
<feature type="domain" description="Acetyl xylan esterase" evidence="4">
    <location>
        <begin position="1"/>
        <end position="318"/>
    </location>
</feature>
<sequence>MPQFDMPLERLREYRPELAVPGDLADFWSATLAETREHDLAATFEPAGNGLALIETFDVRFAGFGGHEIRGWLHLPAHRTGPLPAVVEYLGYGGGRGLAHERTLYAQAGYAHFVMDTRGQGSGWSAGDTPDPDAAGLPQQPGMMTRGVLDPREYYYRRVFTDAVRAVEAVRSHPEVDARRVAVTGGSQGGGISLAVAGLVDDLAGVATDVPFLCDFPRATTLVDTDPYSEIARYLKVHRDHVDRVFATLSYFDGAILGRRAVAPALFSVGLVDDITPPSTVFAAYNHYAADKSIEVYPFSGHEAGSQLHEVAKLRWLAERLA</sequence>
<feature type="region of interest" description="Disordered" evidence="3">
    <location>
        <begin position="121"/>
        <end position="143"/>
    </location>
</feature>
<dbReference type="Proteomes" id="UP000674234">
    <property type="component" value="Unassembled WGS sequence"/>
</dbReference>
<dbReference type="AlphaFoldDB" id="A0A940WJJ0"/>
<dbReference type="InterPro" id="IPR029058">
    <property type="entry name" value="AB_hydrolase_fold"/>
</dbReference>
<evidence type="ECO:0000259" key="4">
    <source>
        <dbReference type="Pfam" id="PF05448"/>
    </source>
</evidence>
<comment type="caution">
    <text evidence="5">The sequence shown here is derived from an EMBL/GenBank/DDBJ whole genome shotgun (WGS) entry which is preliminary data.</text>
</comment>
<dbReference type="Gene3D" id="3.40.50.1820">
    <property type="entry name" value="alpha/beta hydrolase"/>
    <property type="match status" value="1"/>
</dbReference>
<evidence type="ECO:0000313" key="5">
    <source>
        <dbReference type="EMBL" id="MBP2706879.1"/>
    </source>
</evidence>
<proteinExistence type="predicted"/>
<dbReference type="InterPro" id="IPR008391">
    <property type="entry name" value="AXE1_dom"/>
</dbReference>
<evidence type="ECO:0000256" key="3">
    <source>
        <dbReference type="SAM" id="MobiDB-lite"/>
    </source>
</evidence>
<feature type="binding site" evidence="2">
    <location>
        <position position="92"/>
    </location>
    <ligand>
        <name>substrate</name>
    </ligand>
</feature>
<organism evidence="5 6">
    <name type="scientific">Microbispora oryzae</name>
    <dbReference type="NCBI Taxonomy" id="2806554"/>
    <lineage>
        <taxon>Bacteria</taxon>
        <taxon>Bacillati</taxon>
        <taxon>Actinomycetota</taxon>
        <taxon>Actinomycetes</taxon>
        <taxon>Streptosporangiales</taxon>
        <taxon>Streptosporangiaceae</taxon>
        <taxon>Microbispora</taxon>
    </lineage>
</organism>
<feature type="active site" description="Charge relay system" evidence="1">
    <location>
        <position position="273"/>
    </location>
</feature>
<dbReference type="RefSeq" id="WP_210158163.1">
    <property type="nucleotide sequence ID" value="NZ_JAFCNB010000015.1"/>
</dbReference>
<dbReference type="InterPro" id="IPR039069">
    <property type="entry name" value="CE7"/>
</dbReference>
<evidence type="ECO:0000256" key="2">
    <source>
        <dbReference type="PIRSR" id="PIRSR639069-2"/>
    </source>
</evidence>
<dbReference type="GO" id="GO:0052689">
    <property type="term" value="F:carboxylic ester hydrolase activity"/>
    <property type="evidence" value="ECO:0007669"/>
    <property type="project" value="TreeGrafter"/>
</dbReference>
<keyword evidence="6" id="KW-1185">Reference proteome</keyword>
<feature type="active site" description="Charge relay system" evidence="1">
    <location>
        <position position="302"/>
    </location>
</feature>
<gene>
    <name evidence="5" type="ORF">JOL79_24020</name>
</gene>
<name>A0A940WJJ0_9ACTN</name>